<reference evidence="2" key="1">
    <citation type="journal article" date="2015" name="Proc. Natl. Acad. Sci. U.S.A.">
        <title>Networks of energetic and metabolic interactions define dynamics in microbial communities.</title>
        <authorList>
            <person name="Embree M."/>
            <person name="Liu J.K."/>
            <person name="Al-Bassam M.M."/>
            <person name="Zengler K."/>
        </authorList>
    </citation>
    <scope>NUCLEOTIDE SEQUENCE</scope>
</reference>
<feature type="domain" description="Cupin type-2" evidence="1">
    <location>
        <begin position="33"/>
        <end position="90"/>
    </location>
</feature>
<protein>
    <submittedName>
        <fullName evidence="2">Pectin degradation protein kdgf</fullName>
    </submittedName>
</protein>
<name>A0A0W8FBJ8_9ZZZZ</name>
<dbReference type="Gene3D" id="2.60.120.10">
    <property type="entry name" value="Jelly Rolls"/>
    <property type="match status" value="1"/>
</dbReference>
<dbReference type="Pfam" id="PF07883">
    <property type="entry name" value="Cupin_2"/>
    <property type="match status" value="1"/>
</dbReference>
<comment type="caution">
    <text evidence="2">The sequence shown here is derived from an EMBL/GenBank/DDBJ whole genome shotgun (WGS) entry which is preliminary data.</text>
</comment>
<accession>A0A0W8FBJ8</accession>
<dbReference type="InterPro" id="IPR011051">
    <property type="entry name" value="RmlC_Cupin_sf"/>
</dbReference>
<evidence type="ECO:0000259" key="1">
    <source>
        <dbReference type="Pfam" id="PF07883"/>
    </source>
</evidence>
<dbReference type="InterPro" id="IPR013096">
    <property type="entry name" value="Cupin_2"/>
</dbReference>
<dbReference type="InterPro" id="IPR025499">
    <property type="entry name" value="KdgF"/>
</dbReference>
<dbReference type="PANTHER" id="PTHR40112:SF1">
    <property type="entry name" value="H2HPP ISOMERASE"/>
    <property type="match status" value="1"/>
</dbReference>
<dbReference type="EMBL" id="LNQE01001392">
    <property type="protein sequence ID" value="KUG18268.1"/>
    <property type="molecule type" value="Genomic_DNA"/>
</dbReference>
<dbReference type="AlphaFoldDB" id="A0A0W8FBJ8"/>
<sequence>MFYRLNEAPGVQMLPGLIRRTLVSGKALMICRFDLESGVQIPEHSHPHDQAGYVVSGRIQITIDGNSLELGPGDSYCAPPGVLHSARALEATVVVDTFSPPREDYLSL</sequence>
<dbReference type="PIRSF" id="PIRSF029883">
    <property type="entry name" value="KdgF"/>
    <property type="match status" value="1"/>
</dbReference>
<dbReference type="InterPro" id="IPR014710">
    <property type="entry name" value="RmlC-like_jellyroll"/>
</dbReference>
<organism evidence="2">
    <name type="scientific">hydrocarbon metagenome</name>
    <dbReference type="NCBI Taxonomy" id="938273"/>
    <lineage>
        <taxon>unclassified sequences</taxon>
        <taxon>metagenomes</taxon>
        <taxon>ecological metagenomes</taxon>
    </lineage>
</organism>
<dbReference type="InterPro" id="IPR052535">
    <property type="entry name" value="Bacilysin_H2HPP_isomerase"/>
</dbReference>
<evidence type="ECO:0000313" key="2">
    <source>
        <dbReference type="EMBL" id="KUG18268.1"/>
    </source>
</evidence>
<gene>
    <name evidence="2" type="ORF">ASZ90_012051</name>
</gene>
<dbReference type="SUPFAM" id="SSF51182">
    <property type="entry name" value="RmlC-like cupins"/>
    <property type="match status" value="1"/>
</dbReference>
<dbReference type="CDD" id="cd02238">
    <property type="entry name" value="cupin_KdgF"/>
    <property type="match status" value="1"/>
</dbReference>
<proteinExistence type="predicted"/>
<dbReference type="PANTHER" id="PTHR40112">
    <property type="entry name" value="H2HPP ISOMERASE"/>
    <property type="match status" value="1"/>
</dbReference>